<evidence type="ECO:0000313" key="13">
    <source>
        <dbReference type="Proteomes" id="UP000626656"/>
    </source>
</evidence>
<dbReference type="InterPro" id="IPR058240">
    <property type="entry name" value="rSAM_sf"/>
</dbReference>
<gene>
    <name evidence="12" type="ORF">AZO1586I_2083</name>
</gene>
<dbReference type="Pfam" id="PF06969">
    <property type="entry name" value="HemN_C"/>
    <property type="match status" value="1"/>
</dbReference>
<keyword evidence="13" id="KW-1185">Reference proteome</keyword>
<dbReference type="SFLD" id="SFLDG01065">
    <property type="entry name" value="anaerobic_coproporphyrinogen-I"/>
    <property type="match status" value="1"/>
</dbReference>
<dbReference type="InterPro" id="IPR034505">
    <property type="entry name" value="Coproporphyrinogen-III_oxidase"/>
</dbReference>
<keyword evidence="5 10" id="KW-0949">S-adenosyl-L-methionine</keyword>
<feature type="domain" description="Radical SAM core" evidence="11">
    <location>
        <begin position="1"/>
        <end position="235"/>
    </location>
</feature>
<reference evidence="12 13" key="1">
    <citation type="submission" date="2020-05" db="EMBL/GenBank/DDBJ databases">
        <authorList>
            <person name="Petersen J."/>
            <person name="Sayavedra L."/>
        </authorList>
    </citation>
    <scope>NUCLEOTIDE SEQUENCE [LARGE SCALE GENOMIC DNA]</scope>
    <source>
        <strain evidence="12">B azoricus SOX ET2 1586I</strain>
    </source>
</reference>
<dbReference type="InterPro" id="IPR010723">
    <property type="entry name" value="HemN_C"/>
</dbReference>
<dbReference type="InterPro" id="IPR013785">
    <property type="entry name" value="Aldolase_TIM"/>
</dbReference>
<evidence type="ECO:0000256" key="4">
    <source>
        <dbReference type="ARBA" id="ARBA00022617"/>
    </source>
</evidence>
<keyword evidence="8 10" id="KW-0411">Iron-sulfur</keyword>
<keyword evidence="9 10" id="KW-0143">Chaperone</keyword>
<dbReference type="SFLD" id="SFLDF00562">
    <property type="entry name" value="HemN-like__clustered_with_heat"/>
    <property type="match status" value="1"/>
</dbReference>
<dbReference type="PROSITE" id="PS51918">
    <property type="entry name" value="RADICAL_SAM"/>
    <property type="match status" value="1"/>
</dbReference>
<dbReference type="Pfam" id="PF04055">
    <property type="entry name" value="Radical_SAM"/>
    <property type="match status" value="1"/>
</dbReference>
<organism evidence="12 13">
    <name type="scientific">Bathymodiolus thermophilus thioautotrophic gill symbiont</name>
    <dbReference type="NCBI Taxonomy" id="2360"/>
    <lineage>
        <taxon>Bacteria</taxon>
        <taxon>Pseudomonadati</taxon>
        <taxon>Pseudomonadota</taxon>
        <taxon>Gammaproteobacteria</taxon>
        <taxon>sulfur-oxidizing symbionts</taxon>
    </lineage>
</organism>
<dbReference type="SMART" id="SM00729">
    <property type="entry name" value="Elp3"/>
    <property type="match status" value="1"/>
</dbReference>
<comment type="caution">
    <text evidence="12">The sequence shown here is derived from an EMBL/GenBank/DDBJ whole genome shotgun (WGS) entry which is preliminary data.</text>
</comment>
<dbReference type="SUPFAM" id="SSF102114">
    <property type="entry name" value="Radical SAM enzymes"/>
    <property type="match status" value="1"/>
</dbReference>
<dbReference type="Gene3D" id="3.20.20.70">
    <property type="entry name" value="Aldolase class I"/>
    <property type="match status" value="1"/>
</dbReference>
<name>A0ABN7GDL5_9GAMM</name>
<dbReference type="SFLD" id="SFLDF00288">
    <property type="entry name" value="HemN-like__clustered_with_nucl"/>
    <property type="match status" value="1"/>
</dbReference>
<proteinExistence type="inferred from homology"/>
<evidence type="ECO:0000256" key="5">
    <source>
        <dbReference type="ARBA" id="ARBA00022691"/>
    </source>
</evidence>
<protein>
    <recommendedName>
        <fullName evidence="3 10">Heme chaperone HemW</fullName>
    </recommendedName>
</protein>
<evidence type="ECO:0000256" key="10">
    <source>
        <dbReference type="RuleBase" id="RU364116"/>
    </source>
</evidence>
<evidence type="ECO:0000313" key="12">
    <source>
        <dbReference type="EMBL" id="CAB5507808.1"/>
    </source>
</evidence>
<keyword evidence="10" id="KW-0004">4Fe-4S</keyword>
<comment type="function">
    <text evidence="10">Probably acts as a heme chaperone, transferring heme to an unknown acceptor. Binds one molecule of heme per monomer, possibly covalently. Binds 1 [4Fe-4S] cluster. The cluster is coordinated with 3 cysteines and an exchangeable S-adenosyl-L-methionine.</text>
</comment>
<evidence type="ECO:0000259" key="11">
    <source>
        <dbReference type="PROSITE" id="PS51918"/>
    </source>
</evidence>
<evidence type="ECO:0000256" key="3">
    <source>
        <dbReference type="ARBA" id="ARBA00017228"/>
    </source>
</evidence>
<dbReference type="SFLD" id="SFLDS00029">
    <property type="entry name" value="Radical_SAM"/>
    <property type="match status" value="1"/>
</dbReference>
<comment type="cofactor">
    <cofactor evidence="1">
        <name>[4Fe-4S] cluster</name>
        <dbReference type="ChEBI" id="CHEBI:49883"/>
    </cofactor>
</comment>
<dbReference type="EMBL" id="CAHJWF010000474">
    <property type="protein sequence ID" value="CAB5507808.1"/>
    <property type="molecule type" value="Genomic_DNA"/>
</dbReference>
<dbReference type="InterPro" id="IPR004559">
    <property type="entry name" value="HemW-like"/>
</dbReference>
<dbReference type="PANTHER" id="PTHR13932">
    <property type="entry name" value="COPROPORPHYRINIGEN III OXIDASE"/>
    <property type="match status" value="1"/>
</dbReference>
<evidence type="ECO:0000256" key="2">
    <source>
        <dbReference type="ARBA" id="ARBA00006100"/>
    </source>
</evidence>
<dbReference type="PANTHER" id="PTHR13932:SF5">
    <property type="entry name" value="RADICAL S-ADENOSYL METHIONINE DOMAIN-CONTAINING PROTEIN 1, MITOCHONDRIAL"/>
    <property type="match status" value="1"/>
</dbReference>
<dbReference type="InterPro" id="IPR007197">
    <property type="entry name" value="rSAM"/>
</dbReference>
<keyword evidence="7 10" id="KW-0408">Iron</keyword>
<evidence type="ECO:0000256" key="6">
    <source>
        <dbReference type="ARBA" id="ARBA00022723"/>
    </source>
</evidence>
<evidence type="ECO:0000256" key="1">
    <source>
        <dbReference type="ARBA" id="ARBA00001966"/>
    </source>
</evidence>
<dbReference type="InterPro" id="IPR006638">
    <property type="entry name" value="Elp3/MiaA/NifB-like_rSAM"/>
</dbReference>
<comment type="subcellular location">
    <subcellularLocation>
        <location evidence="10">Cytoplasm</location>
    </subcellularLocation>
</comment>
<accession>A0ABN7GDL5</accession>
<dbReference type="CDD" id="cd01335">
    <property type="entry name" value="Radical_SAM"/>
    <property type="match status" value="1"/>
</dbReference>
<keyword evidence="10" id="KW-0963">Cytoplasm</keyword>
<dbReference type="Proteomes" id="UP000626656">
    <property type="component" value="Unassembled WGS sequence"/>
</dbReference>
<sequence>MLVLPPLSLYIHYPWCVKKCPYCDFNSHEQRTENDTAYIQAVLADLKNQLHWVQGREIQTIFIGGGTPSLCSIEAMEVLFVGLRKTLDFADDIEITLEANPGASDREKFSALKKLGVNRLSIGVQSFNDGYLQNLGRIHSSQQAIETLKQAQVVGFDNINIDLMFGFEGQSIDECLYDVKQAIALSPAHISFYQLTVEPNTFFAKHPPKLSQENAWEMQEQGQLLLEQAGFIQYEVSAFSQRPAKHNLNYWQFGDYLGIGAGAHGKITTEGKILRTLQSKSPKDFTQNNQNKITAVKQLSFEFMLNALRLKAGFESDLFTQRTGQSIPTIQQQLNKAQALGLLELNDKRIQPSEKGFNFLNDLQVIFL</sequence>
<evidence type="ECO:0000256" key="9">
    <source>
        <dbReference type="ARBA" id="ARBA00023186"/>
    </source>
</evidence>
<evidence type="ECO:0000256" key="7">
    <source>
        <dbReference type="ARBA" id="ARBA00023004"/>
    </source>
</evidence>
<dbReference type="RefSeq" id="WP_090715022.1">
    <property type="nucleotide sequence ID" value="NZ_CAHJWF010000474.1"/>
</dbReference>
<evidence type="ECO:0000256" key="8">
    <source>
        <dbReference type="ARBA" id="ARBA00023014"/>
    </source>
</evidence>
<comment type="similarity">
    <text evidence="2">Belongs to the anaerobic coproporphyrinogen-III oxidase family. HemW subfamily.</text>
</comment>
<dbReference type="NCBIfam" id="TIGR00539">
    <property type="entry name" value="hemN_rel"/>
    <property type="match status" value="1"/>
</dbReference>
<keyword evidence="6 10" id="KW-0479">Metal-binding</keyword>
<keyword evidence="4 10" id="KW-0349">Heme</keyword>